<comment type="caution">
    <text evidence="2">The sequence shown here is derived from an EMBL/GenBank/DDBJ whole genome shotgun (WGS) entry which is preliminary data.</text>
</comment>
<keyword evidence="1" id="KW-0175">Coiled coil</keyword>
<evidence type="ECO:0000313" key="3">
    <source>
        <dbReference type="Proteomes" id="UP000003280"/>
    </source>
</evidence>
<organism evidence="2 3">
    <name type="scientific">Peptoniphilus duerdenii ATCC BAA-1640</name>
    <dbReference type="NCBI Taxonomy" id="862517"/>
    <lineage>
        <taxon>Bacteria</taxon>
        <taxon>Bacillati</taxon>
        <taxon>Bacillota</taxon>
        <taxon>Tissierellia</taxon>
        <taxon>Tissierellales</taxon>
        <taxon>Peptoniphilaceae</taxon>
        <taxon>Peptoniphilus</taxon>
    </lineage>
</organism>
<proteinExistence type="predicted"/>
<dbReference type="AlphaFoldDB" id="E0NM26"/>
<name>E0NM26_9FIRM</name>
<reference evidence="2 3" key="1">
    <citation type="submission" date="2010-07" db="EMBL/GenBank/DDBJ databases">
        <authorList>
            <person name="Muzny D."/>
            <person name="Qin X."/>
            <person name="Deng J."/>
            <person name="Jiang H."/>
            <person name="Liu Y."/>
            <person name="Qu J."/>
            <person name="Song X.-Z."/>
            <person name="Zhang L."/>
            <person name="Thornton R."/>
            <person name="Coyle M."/>
            <person name="Francisco L."/>
            <person name="Jackson L."/>
            <person name="Javaid M."/>
            <person name="Korchina V."/>
            <person name="Kovar C."/>
            <person name="Mata R."/>
            <person name="Mathew T."/>
            <person name="Ngo R."/>
            <person name="Nguyen L."/>
            <person name="Nguyen N."/>
            <person name="Okwuonu G."/>
            <person name="Ongeri F."/>
            <person name="Pham C."/>
            <person name="Simmons D."/>
            <person name="Wilczek-Boney K."/>
            <person name="Hale W."/>
            <person name="Jakkamsetti A."/>
            <person name="Pham P."/>
            <person name="Ruth R."/>
            <person name="San Lucas F."/>
            <person name="Warren J."/>
            <person name="Zhang J."/>
            <person name="Zhao Z."/>
            <person name="Zhou C."/>
            <person name="Zhu D."/>
            <person name="Lee S."/>
            <person name="Bess C."/>
            <person name="Blankenburg K."/>
            <person name="Forbes L."/>
            <person name="Fu Q."/>
            <person name="Gubbala S."/>
            <person name="Hirani K."/>
            <person name="Jayaseelan J.C."/>
            <person name="Lara F."/>
            <person name="Munidasa M."/>
            <person name="Palculict T."/>
            <person name="Patil S."/>
            <person name="Pu L.-L."/>
            <person name="Saada N."/>
            <person name="Tang L."/>
            <person name="Weissenberger G."/>
            <person name="Zhu Y."/>
            <person name="Hemphill L."/>
            <person name="Shang Y."/>
            <person name="Youmans B."/>
            <person name="Ayvaz T."/>
            <person name="Ross M."/>
            <person name="Santibanez J."/>
            <person name="Aqrawi P."/>
            <person name="Gross S."/>
            <person name="Joshi V."/>
            <person name="Fowler G."/>
            <person name="Nazareth L."/>
            <person name="Reid J."/>
            <person name="Worley K."/>
            <person name="Petrosino J."/>
            <person name="Highlander S."/>
            <person name="Gibbs R."/>
        </authorList>
    </citation>
    <scope>NUCLEOTIDE SEQUENCE [LARGE SCALE GENOMIC DNA]</scope>
    <source>
        <strain evidence="2 3">ATCC BAA-1640</strain>
    </source>
</reference>
<evidence type="ECO:0000256" key="1">
    <source>
        <dbReference type="SAM" id="Coils"/>
    </source>
</evidence>
<accession>E0NM26</accession>
<dbReference type="HOGENOM" id="CLU_1979443_0_0_9"/>
<dbReference type="eggNOG" id="ENOG5034CHK">
    <property type="taxonomic scope" value="Bacteria"/>
</dbReference>
<dbReference type="RefSeq" id="WP_008902029.1">
    <property type="nucleotide sequence ID" value="NZ_GL397071.1"/>
</dbReference>
<keyword evidence="3" id="KW-1185">Reference proteome</keyword>
<dbReference type="Proteomes" id="UP000003280">
    <property type="component" value="Unassembled WGS sequence"/>
</dbReference>
<gene>
    <name evidence="2" type="ORF">HMPREF9225_1215</name>
</gene>
<protein>
    <recommendedName>
        <fullName evidence="4">Cell division protein FtsL</fullName>
    </recommendedName>
</protein>
<dbReference type="STRING" id="862517.HMPREF9225_1215"/>
<feature type="coiled-coil region" evidence="1">
    <location>
        <begin position="38"/>
        <end position="65"/>
    </location>
</feature>
<evidence type="ECO:0008006" key="4">
    <source>
        <dbReference type="Google" id="ProtNLM"/>
    </source>
</evidence>
<dbReference type="EMBL" id="AEEH01000044">
    <property type="protein sequence ID" value="EFM25081.1"/>
    <property type="molecule type" value="Genomic_DNA"/>
</dbReference>
<sequence length="126" mass="14235">MKKKIKKSIKRKINIPLVLTASIVIILIGTVSVLRSQITKLDNEIISQSSEIKDLEETKMSLEGELQGIVSSNNLKEVAQYRLGMVYPEDNQIVYIDVKDDKQKSDVKNNVFLSPIVSVLKSFTRN</sequence>
<evidence type="ECO:0000313" key="2">
    <source>
        <dbReference type="EMBL" id="EFM25081.1"/>
    </source>
</evidence>
<dbReference type="OrthoDB" id="1707751at2"/>